<dbReference type="PANTHER" id="PTHR30404">
    <property type="entry name" value="N-ACETYLMURAMOYL-L-ALANINE AMIDASE"/>
    <property type="match status" value="1"/>
</dbReference>
<keyword evidence="2" id="KW-0732">Signal</keyword>
<dbReference type="Pfam" id="PF01520">
    <property type="entry name" value="Amidase_3"/>
    <property type="match status" value="1"/>
</dbReference>
<dbReference type="GO" id="GO:0009253">
    <property type="term" value="P:peptidoglycan catabolic process"/>
    <property type="evidence" value="ECO:0007669"/>
    <property type="project" value="InterPro"/>
</dbReference>
<dbReference type="Pfam" id="PF07833">
    <property type="entry name" value="Cu_amine_oxidN1"/>
    <property type="match status" value="1"/>
</dbReference>
<feature type="chain" id="PRO_5014250270" evidence="2">
    <location>
        <begin position="28"/>
        <end position="475"/>
    </location>
</feature>
<dbReference type="Gene3D" id="3.30.457.10">
    <property type="entry name" value="Copper amine oxidase-like, N-terminal domain"/>
    <property type="match status" value="1"/>
</dbReference>
<dbReference type="RefSeq" id="WP_008391475.1">
    <property type="nucleotide sequence ID" value="NZ_CYXT01000006.1"/>
</dbReference>
<reference evidence="6 7" key="1">
    <citation type="submission" date="2015-09" db="EMBL/GenBank/DDBJ databases">
        <authorList>
            <consortium name="Pathogen Informatics"/>
        </authorList>
    </citation>
    <scope>NUCLEOTIDE SEQUENCE [LARGE SCALE GENOMIC DNA]</scope>
    <source>
        <strain evidence="5 7">2789STDY5608868</strain>
        <strain evidence="4 6">2789STDY5834959</strain>
    </source>
</reference>
<dbReference type="GO" id="GO:0030288">
    <property type="term" value="C:outer membrane-bounded periplasmic space"/>
    <property type="evidence" value="ECO:0007669"/>
    <property type="project" value="TreeGrafter"/>
</dbReference>
<proteinExistence type="predicted"/>
<dbReference type="InterPro" id="IPR012854">
    <property type="entry name" value="Cu_amine_oxidase-like_N"/>
</dbReference>
<evidence type="ECO:0000313" key="7">
    <source>
        <dbReference type="Proteomes" id="UP000095598"/>
    </source>
</evidence>
<accession>A0A173SBQ3</accession>
<dbReference type="EMBL" id="CYXY01000003">
    <property type="protein sequence ID" value="CUM80760.1"/>
    <property type="molecule type" value="Genomic_DNA"/>
</dbReference>
<dbReference type="SUPFAM" id="SSF55383">
    <property type="entry name" value="Copper amine oxidase, domain N"/>
    <property type="match status" value="1"/>
</dbReference>
<dbReference type="InterPro" id="IPR036582">
    <property type="entry name" value="Mao_N_sf"/>
</dbReference>
<keyword evidence="1 5" id="KW-0378">Hydrolase</keyword>
<organism evidence="5 7">
    <name type="scientific">Anaerostipes hadrus</name>
    <dbReference type="NCBI Taxonomy" id="649756"/>
    <lineage>
        <taxon>Bacteria</taxon>
        <taxon>Bacillati</taxon>
        <taxon>Bacillota</taxon>
        <taxon>Clostridia</taxon>
        <taxon>Lachnospirales</taxon>
        <taxon>Lachnospiraceae</taxon>
        <taxon>Anaerostipes</taxon>
    </lineage>
</organism>
<dbReference type="EC" id="3.5.1.28" evidence="5"/>
<dbReference type="InterPro" id="IPR002508">
    <property type="entry name" value="MurNAc-LAA_cat"/>
</dbReference>
<dbReference type="CDD" id="cd02696">
    <property type="entry name" value="MurNAc-LAA"/>
    <property type="match status" value="1"/>
</dbReference>
<evidence type="ECO:0000313" key="6">
    <source>
        <dbReference type="Proteomes" id="UP000095553"/>
    </source>
</evidence>
<evidence type="ECO:0000256" key="1">
    <source>
        <dbReference type="ARBA" id="ARBA00022801"/>
    </source>
</evidence>
<dbReference type="InterPro" id="IPR050695">
    <property type="entry name" value="N-acetylmuramoyl_amidase_3"/>
</dbReference>
<dbReference type="EMBL" id="CYXT01000006">
    <property type="protein sequence ID" value="CUM87159.1"/>
    <property type="molecule type" value="Genomic_DNA"/>
</dbReference>
<dbReference type="Proteomes" id="UP000095553">
    <property type="component" value="Unassembled WGS sequence"/>
</dbReference>
<feature type="signal peptide" evidence="2">
    <location>
        <begin position="1"/>
        <end position="27"/>
    </location>
</feature>
<evidence type="ECO:0000313" key="5">
    <source>
        <dbReference type="EMBL" id="CUM87159.1"/>
    </source>
</evidence>
<dbReference type="PANTHER" id="PTHR30404:SF0">
    <property type="entry name" value="N-ACETYLMURAMOYL-L-ALANINE AMIDASE AMIC"/>
    <property type="match status" value="1"/>
</dbReference>
<gene>
    <name evidence="5" type="primary">cwlC_1</name>
    <name evidence="5" type="ORF">ERS852425_01141</name>
    <name evidence="4" type="ORF">ERS852571_00696</name>
</gene>
<feature type="domain" description="MurNAc-LAA" evidence="3">
    <location>
        <begin position="351"/>
        <end position="465"/>
    </location>
</feature>
<dbReference type="SMART" id="SM00646">
    <property type="entry name" value="Ami_3"/>
    <property type="match status" value="1"/>
</dbReference>
<protein>
    <submittedName>
        <fullName evidence="5">Sporulation-specific N-acetylmuramoyl-L-alanine amidase</fullName>
        <ecNumber evidence="5">3.5.1.28</ecNumber>
    </submittedName>
</protein>
<dbReference type="AlphaFoldDB" id="A0A173SBQ3"/>
<evidence type="ECO:0000256" key="2">
    <source>
        <dbReference type="SAM" id="SignalP"/>
    </source>
</evidence>
<dbReference type="Proteomes" id="UP000095598">
    <property type="component" value="Unassembled WGS sequence"/>
</dbReference>
<evidence type="ECO:0000313" key="4">
    <source>
        <dbReference type="EMBL" id="CUM80760.1"/>
    </source>
</evidence>
<dbReference type="Gene3D" id="3.40.630.40">
    <property type="entry name" value="Zn-dependent exopeptidases"/>
    <property type="match status" value="1"/>
</dbReference>
<dbReference type="SUPFAM" id="SSF53187">
    <property type="entry name" value="Zn-dependent exopeptidases"/>
    <property type="match status" value="1"/>
</dbReference>
<sequence length="475" mass="52343">MRLQKLFITTLLSVSVIGTAIPANVSAASYATTKRTYTLKVAGKKQKKKARGAIYNGKTIKTKAPGFLRGNTTMYSASYVFQKGLGVSYSYSSKTWKITLKKGSKTITMKRGSKYAYVNGKKKKLPTPARRVYSYKQKKNYIYVPGEFCAKNLGYSYSWSSSSYAGTFSTSNSNKASSSVTTLPATNGEHYVQLDKPEGLSENDISTTDDYNNYRLIVNIKGNYSSYYSDASHRSVIGDSSFYSYSVAYSNGYTKIYIKPRKATIKGFEVTQTDSYIKVRYDSPKAMYKQIVVLDAGHGGSDSGAVANGYKEKNMTLKIVQAAKSYFDNDPDIKVYYTRLSDTYPSLTERSDLANAVGADRFYSVHINSAGSSATGTETLYNSKGYKSSTGLTSYNWSATIHPYIRSATGFTNRGLVNRTGLAVLRHTKTSSTLTEIGFISNKSEAKKMNSNLTNYGKAVYNSTKASFSKNPTGR</sequence>
<evidence type="ECO:0000259" key="3">
    <source>
        <dbReference type="SMART" id="SM00646"/>
    </source>
</evidence>
<dbReference type="GO" id="GO:0008745">
    <property type="term" value="F:N-acetylmuramoyl-L-alanine amidase activity"/>
    <property type="evidence" value="ECO:0007669"/>
    <property type="project" value="UniProtKB-EC"/>
</dbReference>
<name>A0A173SBQ3_ANAHA</name>